<feature type="region of interest" description="Disordered" evidence="1">
    <location>
        <begin position="1"/>
        <end position="40"/>
    </location>
</feature>
<dbReference type="GeneID" id="113464881"/>
<evidence type="ECO:0000313" key="2">
    <source>
        <dbReference type="Proteomes" id="UP000694925"/>
    </source>
</evidence>
<sequence length="115" mass="13336">MNTIPEAIINTIEPESEFNRVPEPEEPEPEVPSTSRADEIVIEHPTTERVRDTLLRGVGVAHSVDLTPKARSLYKHARKIRNKLCTYKMRPLSFKNRLKLAEKQYNFPETNLRKL</sequence>
<dbReference type="Proteomes" id="UP000694925">
    <property type="component" value="Unplaced"/>
</dbReference>
<dbReference type="RefSeq" id="XP_026673205.1">
    <property type="nucleotide sequence ID" value="XM_026817404.1"/>
</dbReference>
<reference evidence="3" key="1">
    <citation type="submission" date="2025-08" db="UniProtKB">
        <authorList>
            <consortium name="RefSeq"/>
        </authorList>
    </citation>
    <scope>IDENTIFICATION</scope>
    <source>
        <tissue evidence="3">Whole body</tissue>
    </source>
</reference>
<dbReference type="KEGG" id="ccal:113464881"/>
<accession>A0AAJ7S9J4</accession>
<evidence type="ECO:0000256" key="1">
    <source>
        <dbReference type="SAM" id="MobiDB-lite"/>
    </source>
</evidence>
<proteinExistence type="predicted"/>
<gene>
    <name evidence="3" type="primary">LOC113464881</name>
</gene>
<evidence type="ECO:0000313" key="3">
    <source>
        <dbReference type="RefSeq" id="XP_026673205.1"/>
    </source>
</evidence>
<protein>
    <submittedName>
        <fullName evidence="3">Uncharacterized protein LOC113464881</fullName>
    </submittedName>
</protein>
<organism evidence="2 3">
    <name type="scientific">Ceratina calcarata</name>
    <dbReference type="NCBI Taxonomy" id="156304"/>
    <lineage>
        <taxon>Eukaryota</taxon>
        <taxon>Metazoa</taxon>
        <taxon>Ecdysozoa</taxon>
        <taxon>Arthropoda</taxon>
        <taxon>Hexapoda</taxon>
        <taxon>Insecta</taxon>
        <taxon>Pterygota</taxon>
        <taxon>Neoptera</taxon>
        <taxon>Endopterygota</taxon>
        <taxon>Hymenoptera</taxon>
        <taxon>Apocrita</taxon>
        <taxon>Aculeata</taxon>
        <taxon>Apoidea</taxon>
        <taxon>Anthophila</taxon>
        <taxon>Apidae</taxon>
        <taxon>Ceratina</taxon>
        <taxon>Zadontomerus</taxon>
    </lineage>
</organism>
<name>A0AAJ7S9J4_9HYME</name>
<keyword evidence="2" id="KW-1185">Reference proteome</keyword>
<dbReference type="AlphaFoldDB" id="A0AAJ7S9J4"/>